<dbReference type="AlphaFoldDB" id="A0AAW3WJY7"/>
<dbReference type="EMBL" id="JACNYO010000002">
    <property type="protein sequence ID" value="MBC3211036.1"/>
    <property type="molecule type" value="Genomic_DNA"/>
</dbReference>
<evidence type="ECO:0000313" key="2">
    <source>
        <dbReference type="Proteomes" id="UP000659084"/>
    </source>
</evidence>
<evidence type="ECO:0000313" key="1">
    <source>
        <dbReference type="EMBL" id="MBC3211036.1"/>
    </source>
</evidence>
<sequence length="111" mass="12778">MHTQTFAQHPATSPVRGGYPLFVRLSPERKESLQGDWITNKTGRLSYRAEVFPLEGGLWGMAILCRCGWHAGEYAYQWCRVDLNAGPNRHRVFREASKLAEQLATLRYPYH</sequence>
<reference evidence="1" key="1">
    <citation type="submission" date="2020-08" db="EMBL/GenBank/DDBJ databases">
        <title>Food and environmental bacterial isolates.</title>
        <authorList>
            <person name="Richter L."/>
            <person name="Du Plessis E.M."/>
            <person name="Duvenage S."/>
            <person name="Allam M."/>
            <person name="Korsten L."/>
        </authorList>
    </citation>
    <scope>NUCLEOTIDE SEQUENCE</scope>
    <source>
        <strain evidence="1">UPMP2127</strain>
    </source>
</reference>
<proteinExistence type="predicted"/>
<dbReference type="Proteomes" id="UP000659084">
    <property type="component" value="Unassembled WGS sequence"/>
</dbReference>
<protein>
    <submittedName>
        <fullName evidence="1">Uncharacterized protein</fullName>
    </submittedName>
</protein>
<accession>A0AAW3WJY7</accession>
<dbReference type="RefSeq" id="WP_179251892.1">
    <property type="nucleotide sequence ID" value="NZ_JACBIV010000003.1"/>
</dbReference>
<gene>
    <name evidence="1" type="ORF">H8J20_02695</name>
</gene>
<name>A0AAW3WJY7_SERFO</name>
<comment type="caution">
    <text evidence="1">The sequence shown here is derived from an EMBL/GenBank/DDBJ whole genome shotgun (WGS) entry which is preliminary data.</text>
</comment>
<organism evidence="1 2">
    <name type="scientific">Serratia fonticola</name>
    <dbReference type="NCBI Taxonomy" id="47917"/>
    <lineage>
        <taxon>Bacteria</taxon>
        <taxon>Pseudomonadati</taxon>
        <taxon>Pseudomonadota</taxon>
        <taxon>Gammaproteobacteria</taxon>
        <taxon>Enterobacterales</taxon>
        <taxon>Yersiniaceae</taxon>
        <taxon>Serratia</taxon>
    </lineage>
</organism>